<accession>A0A1B8HA03</accession>
<dbReference type="Pfam" id="PF01145">
    <property type="entry name" value="Band_7"/>
    <property type="match status" value="1"/>
</dbReference>
<feature type="domain" description="Band 7" evidence="3">
    <location>
        <begin position="10"/>
        <end position="187"/>
    </location>
</feature>
<dbReference type="STRING" id="368603.AYY16_12490"/>
<protein>
    <submittedName>
        <fullName evidence="4">NrtR-regulated NrtX</fullName>
    </submittedName>
</protein>
<gene>
    <name evidence="4" type="ORF">AYY17_05885</name>
</gene>
<dbReference type="Gene3D" id="3.30.479.30">
    <property type="entry name" value="Band 7 domain"/>
    <property type="match status" value="1"/>
</dbReference>
<feature type="coiled-coil region" evidence="2">
    <location>
        <begin position="215"/>
        <end position="255"/>
    </location>
</feature>
<comment type="caution">
    <text evidence="4">The sequence shown here is derived from an EMBL/GenBank/DDBJ whole genome shotgun (WGS) entry which is preliminary data.</text>
</comment>
<name>A0A1B8HA03_9GAMM</name>
<evidence type="ECO:0000313" key="4">
    <source>
        <dbReference type="EMBL" id="OBU05870.1"/>
    </source>
</evidence>
<keyword evidence="2" id="KW-0175">Coiled coil</keyword>
<dbReference type="AlphaFoldDB" id="A0A1B8HA03"/>
<evidence type="ECO:0000256" key="1">
    <source>
        <dbReference type="ARBA" id="ARBA00004167"/>
    </source>
</evidence>
<organism evidence="4 5">
    <name type="scientific">Morganella psychrotolerans</name>
    <dbReference type="NCBI Taxonomy" id="368603"/>
    <lineage>
        <taxon>Bacteria</taxon>
        <taxon>Pseudomonadati</taxon>
        <taxon>Pseudomonadota</taxon>
        <taxon>Gammaproteobacteria</taxon>
        <taxon>Enterobacterales</taxon>
        <taxon>Morganellaceae</taxon>
        <taxon>Morganella</taxon>
    </lineage>
</organism>
<proteinExistence type="predicted"/>
<evidence type="ECO:0000259" key="3">
    <source>
        <dbReference type="Pfam" id="PF01145"/>
    </source>
</evidence>
<sequence>MLNLRFFKADPSTFVIKSVNGTIRHQGKGLSFWYNTATTSVAALPLNAQETPFIFNFQTADFQSLRVQGQLSFQISSPEKTAGVLNFTLNKDGKTYASEDPMKLSDRVVRAAQTIIQAEIQATPLRRALLLSQSLVALVQSRLSQLTALGAQGLAVLDFSVTAITPTPETARALEAEARESLMKEADDAIYARRKSSVEQERTIKEAELETDLSIQQKEQEIEEARLENERTLLREQAEMAQERLAAEIGEEEQRRTLVSLSAGNQRVQSEADAYSIETKMKAYRELPVENLKALALSRMAPEQLMAMAFESLAQNAGKIGELNISPDMFSQMMKKGSKA</sequence>
<dbReference type="SUPFAM" id="SSF117892">
    <property type="entry name" value="Band 7/SPFH domain"/>
    <property type="match status" value="1"/>
</dbReference>
<dbReference type="InterPro" id="IPR001107">
    <property type="entry name" value="Band_7"/>
</dbReference>
<dbReference type="RefSeq" id="WP_067424110.1">
    <property type="nucleotide sequence ID" value="NZ_LZEX01000023.1"/>
</dbReference>
<dbReference type="GO" id="GO:0016020">
    <property type="term" value="C:membrane"/>
    <property type="evidence" value="ECO:0007669"/>
    <property type="project" value="UniProtKB-SubCell"/>
</dbReference>
<evidence type="ECO:0000313" key="5">
    <source>
        <dbReference type="Proteomes" id="UP000092247"/>
    </source>
</evidence>
<evidence type="ECO:0000256" key="2">
    <source>
        <dbReference type="SAM" id="Coils"/>
    </source>
</evidence>
<reference evidence="4 5" key="1">
    <citation type="submission" date="2016-06" db="EMBL/GenBank/DDBJ databases">
        <authorList>
            <person name="Kjaerup R.B."/>
            <person name="Dalgaard T.S."/>
            <person name="Juul-Madsen H.R."/>
        </authorList>
    </citation>
    <scope>NUCLEOTIDE SEQUENCE [LARGE SCALE GENOMIC DNA]</scope>
    <source>
        <strain evidence="4 5">GCSL-Mp3</strain>
    </source>
</reference>
<dbReference type="InterPro" id="IPR036013">
    <property type="entry name" value="Band_7/SPFH_dom_sf"/>
</dbReference>
<dbReference type="EMBL" id="LZEX01000023">
    <property type="protein sequence ID" value="OBU05870.1"/>
    <property type="molecule type" value="Genomic_DNA"/>
</dbReference>
<dbReference type="Proteomes" id="UP000092247">
    <property type="component" value="Unassembled WGS sequence"/>
</dbReference>
<comment type="subcellular location">
    <subcellularLocation>
        <location evidence="1">Membrane</location>
        <topology evidence="1">Single-pass membrane protein</topology>
    </subcellularLocation>
</comment>